<reference evidence="1 2" key="1">
    <citation type="journal article" date="2016" name="Nat. Commun.">
        <title>Thousands of microbial genomes shed light on interconnected biogeochemical processes in an aquifer system.</title>
        <authorList>
            <person name="Anantharaman K."/>
            <person name="Brown C.T."/>
            <person name="Hug L.A."/>
            <person name="Sharon I."/>
            <person name="Castelle C.J."/>
            <person name="Probst A.J."/>
            <person name="Thomas B.C."/>
            <person name="Singh A."/>
            <person name="Wilkins M.J."/>
            <person name="Karaoz U."/>
            <person name="Brodie E.L."/>
            <person name="Williams K.H."/>
            <person name="Hubbard S.S."/>
            <person name="Banfield J.F."/>
        </authorList>
    </citation>
    <scope>NUCLEOTIDE SEQUENCE [LARGE SCALE GENOMIC DNA]</scope>
</reference>
<name>A0A1F6ERA8_9BACT</name>
<organism evidence="1 2">
    <name type="scientific">Candidatus Kaiserbacteria bacterium RIFCSPLOWO2_01_FULL_50_24</name>
    <dbReference type="NCBI Taxonomy" id="1798507"/>
    <lineage>
        <taxon>Bacteria</taxon>
        <taxon>Candidatus Kaiseribacteriota</taxon>
    </lineage>
</organism>
<accession>A0A1F6ERA8</accession>
<comment type="caution">
    <text evidence="1">The sequence shown here is derived from an EMBL/GenBank/DDBJ whole genome shotgun (WGS) entry which is preliminary data.</text>
</comment>
<proteinExistence type="predicted"/>
<evidence type="ECO:0000313" key="1">
    <source>
        <dbReference type="EMBL" id="OGG76155.1"/>
    </source>
</evidence>
<gene>
    <name evidence="1" type="ORF">A3A34_01540</name>
</gene>
<dbReference type="AlphaFoldDB" id="A0A1F6ERA8"/>
<evidence type="ECO:0000313" key="2">
    <source>
        <dbReference type="Proteomes" id="UP000178587"/>
    </source>
</evidence>
<dbReference type="EMBL" id="MFLU01000002">
    <property type="protein sequence ID" value="OGG76155.1"/>
    <property type="molecule type" value="Genomic_DNA"/>
</dbReference>
<sequence>MSTVTIAKSKIRKEAGVVVLPIKEYQRLLHAAVPTFYLTGKAATGLDKLVEEGLREHMEGKTRTIRSLADLD</sequence>
<dbReference type="Proteomes" id="UP000178587">
    <property type="component" value="Unassembled WGS sequence"/>
</dbReference>
<protein>
    <submittedName>
        <fullName evidence="1">Uncharacterized protein</fullName>
    </submittedName>
</protein>